<dbReference type="Pfam" id="PF05050">
    <property type="entry name" value="Methyltransf_21"/>
    <property type="match status" value="1"/>
</dbReference>
<dbReference type="EMBL" id="BKAJ01000117">
    <property type="protein sequence ID" value="GEP59047.1"/>
    <property type="molecule type" value="Genomic_DNA"/>
</dbReference>
<dbReference type="InterPro" id="IPR006342">
    <property type="entry name" value="FkbM_mtfrase"/>
</dbReference>
<dbReference type="NCBIfam" id="TIGR01444">
    <property type="entry name" value="fkbM_fam"/>
    <property type="match status" value="1"/>
</dbReference>
<gene>
    <name evidence="2" type="ORF">RSO01_62130</name>
</gene>
<dbReference type="InterPro" id="IPR029063">
    <property type="entry name" value="SAM-dependent_MTases_sf"/>
</dbReference>
<evidence type="ECO:0000313" key="2">
    <source>
        <dbReference type="EMBL" id="GEP59047.1"/>
    </source>
</evidence>
<keyword evidence="3" id="KW-1185">Reference proteome</keyword>
<comment type="caution">
    <text evidence="2">The sequence shown here is derived from an EMBL/GenBank/DDBJ whole genome shotgun (WGS) entry which is preliminary data.</text>
</comment>
<feature type="domain" description="Methyltransferase FkbM" evidence="1">
    <location>
        <begin position="58"/>
        <end position="214"/>
    </location>
</feature>
<proteinExistence type="predicted"/>
<sequence length="289" mass="32112">MVVAVAYGISFSTAKRTLRTLFPRAVLNWREARYFGRYGEAEMHLVDLLCRSGEDAIDVGANYGGYIHFMRRHARRVVAFEPVPEFVAVLRAKFGGKVLIEPIALSDRAGETTLYTPLIAGVKIGGGSSLSLVAMAAYETRDSFQVRTARLDDAFTGSVGFIKIDVEGHEHAVLKGAVDTIRRCKPRLLIEIEERCSPSGVVRISTFLRELGYRGYYAHLGELHGIEGFSVARLQAPDQMPEMAATLHDRPPLDNYVNNFIFLPPDEPEATVRRLRERLRALVHVPAGA</sequence>
<organism evidence="2 3">
    <name type="scientific">Reyranella soli</name>
    <dbReference type="NCBI Taxonomy" id="1230389"/>
    <lineage>
        <taxon>Bacteria</taxon>
        <taxon>Pseudomonadati</taxon>
        <taxon>Pseudomonadota</taxon>
        <taxon>Alphaproteobacteria</taxon>
        <taxon>Hyphomicrobiales</taxon>
        <taxon>Reyranellaceae</taxon>
        <taxon>Reyranella</taxon>
    </lineage>
</organism>
<dbReference type="InterPro" id="IPR052514">
    <property type="entry name" value="SAM-dependent_MTase"/>
</dbReference>
<dbReference type="OrthoDB" id="9814604at2"/>
<protein>
    <recommendedName>
        <fullName evidence="1">Methyltransferase FkbM domain-containing protein</fullName>
    </recommendedName>
</protein>
<dbReference type="PANTHER" id="PTHR34203">
    <property type="entry name" value="METHYLTRANSFERASE, FKBM FAMILY PROTEIN"/>
    <property type="match status" value="1"/>
</dbReference>
<accession>A0A512NJC1</accession>
<dbReference type="Proteomes" id="UP000321058">
    <property type="component" value="Unassembled WGS sequence"/>
</dbReference>
<dbReference type="AlphaFoldDB" id="A0A512NJC1"/>
<dbReference type="PANTHER" id="PTHR34203:SF15">
    <property type="entry name" value="SLL1173 PROTEIN"/>
    <property type="match status" value="1"/>
</dbReference>
<name>A0A512NJC1_9HYPH</name>
<evidence type="ECO:0000313" key="3">
    <source>
        <dbReference type="Proteomes" id="UP000321058"/>
    </source>
</evidence>
<reference evidence="2 3" key="1">
    <citation type="submission" date="2019-07" db="EMBL/GenBank/DDBJ databases">
        <title>Whole genome shotgun sequence of Reyranella soli NBRC 108950.</title>
        <authorList>
            <person name="Hosoyama A."/>
            <person name="Uohara A."/>
            <person name="Ohji S."/>
            <person name="Ichikawa N."/>
        </authorList>
    </citation>
    <scope>NUCLEOTIDE SEQUENCE [LARGE SCALE GENOMIC DNA]</scope>
    <source>
        <strain evidence="2 3">NBRC 108950</strain>
    </source>
</reference>
<dbReference type="SUPFAM" id="SSF53335">
    <property type="entry name" value="S-adenosyl-L-methionine-dependent methyltransferases"/>
    <property type="match status" value="1"/>
</dbReference>
<dbReference type="Gene3D" id="3.40.50.150">
    <property type="entry name" value="Vaccinia Virus protein VP39"/>
    <property type="match status" value="1"/>
</dbReference>
<evidence type="ECO:0000259" key="1">
    <source>
        <dbReference type="Pfam" id="PF05050"/>
    </source>
</evidence>